<evidence type="ECO:0000256" key="7">
    <source>
        <dbReference type="SAM" id="Phobius"/>
    </source>
</evidence>
<accession>A0AA96CQB1</accession>
<dbReference type="GO" id="GO:0005886">
    <property type="term" value="C:plasma membrane"/>
    <property type="evidence" value="ECO:0007669"/>
    <property type="project" value="UniProtKB-SubCell"/>
</dbReference>
<comment type="subcellular location">
    <subcellularLocation>
        <location evidence="1">Cell membrane</location>
        <topology evidence="1">Multi-pass membrane protein</topology>
    </subcellularLocation>
</comment>
<proteinExistence type="inferred from homology"/>
<feature type="transmembrane region" description="Helical" evidence="7">
    <location>
        <begin position="276"/>
        <end position="303"/>
    </location>
</feature>
<dbReference type="Pfam" id="PF02687">
    <property type="entry name" value="FtsX"/>
    <property type="match status" value="1"/>
</dbReference>
<evidence type="ECO:0000313" key="11">
    <source>
        <dbReference type="EMBL" id="WNL14433.1"/>
    </source>
</evidence>
<protein>
    <submittedName>
        <fullName evidence="10">ABC transporter permease</fullName>
    </submittedName>
</protein>
<evidence type="ECO:0000256" key="1">
    <source>
        <dbReference type="ARBA" id="ARBA00004651"/>
    </source>
</evidence>
<reference evidence="12" key="1">
    <citation type="submission" date="2023-09" db="EMBL/GenBank/DDBJ databases">
        <title>Arcobacter tbilisiensis sp. nov. isolated from chicken meat in Tbilisi, Georgia.</title>
        <authorList>
            <person name="Matthias R."/>
            <person name="Zautner A.E."/>
        </authorList>
    </citation>
    <scope>NUCLEOTIDE SEQUENCE</scope>
    <source>
        <strain evidence="15">LEO 70</strain>
        <strain evidence="14">LEO 74</strain>
        <strain evidence="13">LEO 79</strain>
        <strain evidence="12">LEO 99</strain>
    </source>
</reference>
<feature type="domain" description="ABC3 transporter permease C-terminal" evidence="8">
    <location>
        <begin position="283"/>
        <end position="396"/>
    </location>
</feature>
<dbReference type="InterPro" id="IPR050250">
    <property type="entry name" value="Macrolide_Exporter_MacB"/>
</dbReference>
<evidence type="ECO:0000313" key="10">
    <source>
        <dbReference type="EMBL" id="WNL13119.1"/>
    </source>
</evidence>
<dbReference type="Pfam" id="PF12704">
    <property type="entry name" value="MacB_PCD"/>
    <property type="match status" value="1"/>
</dbReference>
<evidence type="ECO:0000256" key="6">
    <source>
        <dbReference type="ARBA" id="ARBA00038076"/>
    </source>
</evidence>
<evidence type="ECO:0000313" key="13">
    <source>
        <dbReference type="EMBL" id="WNL21824.1"/>
    </source>
</evidence>
<dbReference type="EMBL" id="CP134851">
    <property type="protein sequence ID" value="WNL24135.1"/>
    <property type="molecule type" value="Genomic_DNA"/>
</dbReference>
<dbReference type="EMBL" id="CP134849">
    <property type="protein sequence ID" value="WNL19684.1"/>
    <property type="molecule type" value="Genomic_DNA"/>
</dbReference>
<evidence type="ECO:0000259" key="8">
    <source>
        <dbReference type="Pfam" id="PF02687"/>
    </source>
</evidence>
<dbReference type="AlphaFoldDB" id="A0AA96CQB1"/>
<keyword evidence="2" id="KW-1003">Cell membrane</keyword>
<gene>
    <name evidence="11" type="ORF">RJG51_10455</name>
    <name evidence="10" type="ORF">RJG52_03450</name>
    <name evidence="12" type="ORF">RJG53_02825</name>
    <name evidence="14" type="ORF">RJG55_03460</name>
    <name evidence="13" type="ORF">RJG56_02675</name>
    <name evidence="15" type="ORF">RJG57_07885</name>
</gene>
<evidence type="ECO:0000313" key="14">
    <source>
        <dbReference type="EMBL" id="WNL24135.1"/>
    </source>
</evidence>
<dbReference type="InterPro" id="IPR025857">
    <property type="entry name" value="MacB_PCD"/>
</dbReference>
<dbReference type="EMBL" id="CP134845">
    <property type="protein sequence ID" value="WNL14433.1"/>
    <property type="molecule type" value="Genomic_DNA"/>
</dbReference>
<evidence type="ECO:0000256" key="3">
    <source>
        <dbReference type="ARBA" id="ARBA00022692"/>
    </source>
</evidence>
<dbReference type="EMBL" id="CP134852">
    <property type="protein sequence ID" value="WNL24973.1"/>
    <property type="molecule type" value="Genomic_DNA"/>
</dbReference>
<keyword evidence="3 7" id="KW-0812">Transmembrane</keyword>
<dbReference type="EMBL" id="CP134850">
    <property type="protein sequence ID" value="WNL21824.1"/>
    <property type="molecule type" value="Genomic_DNA"/>
</dbReference>
<evidence type="ECO:0000313" key="12">
    <source>
        <dbReference type="EMBL" id="WNL19684.1"/>
    </source>
</evidence>
<evidence type="ECO:0000256" key="2">
    <source>
        <dbReference type="ARBA" id="ARBA00022475"/>
    </source>
</evidence>
<comment type="similarity">
    <text evidence="6">Belongs to the ABC-4 integral membrane protein family.</text>
</comment>
<evidence type="ECO:0000256" key="4">
    <source>
        <dbReference type="ARBA" id="ARBA00022989"/>
    </source>
</evidence>
<evidence type="ECO:0000256" key="5">
    <source>
        <dbReference type="ARBA" id="ARBA00023136"/>
    </source>
</evidence>
<evidence type="ECO:0000313" key="15">
    <source>
        <dbReference type="EMBL" id="WNL24973.1"/>
    </source>
</evidence>
<sequence>MLLNALLIAIKEIRRNILRSILTILGIVIGVASVIAMVMIGDGTTANVTANIEKLGSNMLNVRVGQEKRGAPRDDNSAKPFKIEDITAIKNEVSNLKGVTAENSSMANVVFGNKSNSSLIIGTTNDYFIIKDWEVEQGRIFEEGELSSGKSVCILGTTVVKNLFGDENPIGATIRIKNFPCSVIGVLASKGASSFGRDQDEVVITPLKMYQRKIQGNLDVSTIIVSVMEEKYIEDAKAQIISLMQDRRAVKVGEADNFHIRDMKDILNTMTSTTKMLTYLLGSIAAISLLVGGIGIMNIMLVSVTERTREIGIRLAIGAMQSEVLLQFLIEAIVLSTWGGIIGIFLGLGVGYGVVQIFELPYIINTQIILISFIFSTLIGVVFGYFPARKAARLNPIDALRYE</sequence>
<dbReference type="EMBL" id="CP134844">
    <property type="protein sequence ID" value="WNL13119.1"/>
    <property type="molecule type" value="Genomic_DNA"/>
</dbReference>
<keyword evidence="5 7" id="KW-0472">Membrane</keyword>
<reference evidence="10" key="2">
    <citation type="submission" date="2023-09" db="EMBL/GenBank/DDBJ databases">
        <title>Characterization of Arcobacter Isolates from Retail Chicken Sold in Supermarkets in Tbilisi, Georgia.</title>
        <authorList>
            <person name="Matthias R."/>
            <person name="Zautner A.E."/>
        </authorList>
    </citation>
    <scope>NUCLEOTIDE SEQUENCE</scope>
    <source>
        <strain evidence="11">LEO 108</strain>
        <strain evidence="10">LEO 109</strain>
    </source>
</reference>
<feature type="transmembrane region" description="Helical" evidence="7">
    <location>
        <begin position="362"/>
        <end position="386"/>
    </location>
</feature>
<keyword evidence="4 7" id="KW-1133">Transmembrane helix</keyword>
<dbReference type="PANTHER" id="PTHR30572:SF4">
    <property type="entry name" value="ABC TRANSPORTER PERMEASE YTRF"/>
    <property type="match status" value="1"/>
</dbReference>
<evidence type="ECO:0000259" key="9">
    <source>
        <dbReference type="Pfam" id="PF12704"/>
    </source>
</evidence>
<feature type="transmembrane region" description="Helical" evidence="7">
    <location>
        <begin position="324"/>
        <end position="350"/>
    </location>
</feature>
<dbReference type="PANTHER" id="PTHR30572">
    <property type="entry name" value="MEMBRANE COMPONENT OF TRANSPORTER-RELATED"/>
    <property type="match status" value="1"/>
</dbReference>
<organism evidence="10">
    <name type="scientific">Arcobacter sp. AZ-2023</name>
    <dbReference type="NCBI Taxonomy" id="3074453"/>
    <lineage>
        <taxon>Bacteria</taxon>
        <taxon>Pseudomonadati</taxon>
        <taxon>Campylobacterota</taxon>
        <taxon>Epsilonproteobacteria</taxon>
        <taxon>Campylobacterales</taxon>
        <taxon>Arcobacteraceae</taxon>
        <taxon>Arcobacter</taxon>
    </lineage>
</organism>
<dbReference type="GO" id="GO:0022857">
    <property type="term" value="F:transmembrane transporter activity"/>
    <property type="evidence" value="ECO:0007669"/>
    <property type="project" value="TreeGrafter"/>
</dbReference>
<feature type="transmembrane region" description="Helical" evidence="7">
    <location>
        <begin position="21"/>
        <end position="41"/>
    </location>
</feature>
<name>A0AA96CQB1_9BACT</name>
<feature type="domain" description="MacB-like periplasmic core" evidence="9">
    <location>
        <begin position="20"/>
        <end position="241"/>
    </location>
</feature>
<dbReference type="InterPro" id="IPR003838">
    <property type="entry name" value="ABC3_permease_C"/>
</dbReference>